<accession>A0A5B7CJZ2</accession>
<dbReference type="AlphaFoldDB" id="A0A5B7CJZ2"/>
<reference evidence="2 3" key="1">
    <citation type="submission" date="2019-05" db="EMBL/GenBank/DDBJ databases">
        <title>Another draft genome of Portunus trituberculatus and its Hox gene families provides insights of decapod evolution.</title>
        <authorList>
            <person name="Jeong J.-H."/>
            <person name="Song I."/>
            <person name="Kim S."/>
            <person name="Choi T."/>
            <person name="Kim D."/>
            <person name="Ryu S."/>
            <person name="Kim W."/>
        </authorList>
    </citation>
    <scope>NUCLEOTIDE SEQUENCE [LARGE SCALE GENOMIC DNA]</scope>
    <source>
        <tissue evidence="2">Muscle</tissue>
    </source>
</reference>
<dbReference type="Proteomes" id="UP000324222">
    <property type="component" value="Unassembled WGS sequence"/>
</dbReference>
<name>A0A5B7CJZ2_PORTR</name>
<keyword evidence="3" id="KW-1185">Reference proteome</keyword>
<sequence>MWKVEQCCLGVKEVEVVMVVVEVKVMAVDVMVLTGAKFMVMEMVMKVVEVTETKDHVTQVSTRVTRAGRPPVSHTPPRKPQRITEPHGLASSDASHSSPRLRLALVHNVHLHFSRTAFKMERRGPCAWRPRGAGHIP</sequence>
<feature type="region of interest" description="Disordered" evidence="1">
    <location>
        <begin position="61"/>
        <end position="96"/>
    </location>
</feature>
<evidence type="ECO:0000313" key="3">
    <source>
        <dbReference type="Proteomes" id="UP000324222"/>
    </source>
</evidence>
<comment type="caution">
    <text evidence="2">The sequence shown here is derived from an EMBL/GenBank/DDBJ whole genome shotgun (WGS) entry which is preliminary data.</text>
</comment>
<protein>
    <submittedName>
        <fullName evidence="2">Uncharacterized protein</fullName>
    </submittedName>
</protein>
<evidence type="ECO:0000256" key="1">
    <source>
        <dbReference type="SAM" id="MobiDB-lite"/>
    </source>
</evidence>
<evidence type="ECO:0000313" key="2">
    <source>
        <dbReference type="EMBL" id="MPC09660.1"/>
    </source>
</evidence>
<gene>
    <name evidence="2" type="ORF">E2C01_002276</name>
</gene>
<dbReference type="EMBL" id="VSRR010000078">
    <property type="protein sequence ID" value="MPC09660.1"/>
    <property type="molecule type" value="Genomic_DNA"/>
</dbReference>
<organism evidence="2 3">
    <name type="scientific">Portunus trituberculatus</name>
    <name type="common">Swimming crab</name>
    <name type="synonym">Neptunus trituberculatus</name>
    <dbReference type="NCBI Taxonomy" id="210409"/>
    <lineage>
        <taxon>Eukaryota</taxon>
        <taxon>Metazoa</taxon>
        <taxon>Ecdysozoa</taxon>
        <taxon>Arthropoda</taxon>
        <taxon>Crustacea</taxon>
        <taxon>Multicrustacea</taxon>
        <taxon>Malacostraca</taxon>
        <taxon>Eumalacostraca</taxon>
        <taxon>Eucarida</taxon>
        <taxon>Decapoda</taxon>
        <taxon>Pleocyemata</taxon>
        <taxon>Brachyura</taxon>
        <taxon>Eubrachyura</taxon>
        <taxon>Portunoidea</taxon>
        <taxon>Portunidae</taxon>
        <taxon>Portuninae</taxon>
        <taxon>Portunus</taxon>
    </lineage>
</organism>
<proteinExistence type="predicted"/>